<dbReference type="AlphaFoldDB" id="A0AAV7B8M1"/>
<reference evidence="1" key="1">
    <citation type="thesis" date="2020" institute="ProQuest LLC" country="789 East Eisenhower Parkway, Ann Arbor, MI, USA">
        <title>Comparative Genomics and Chromosome Evolution.</title>
        <authorList>
            <person name="Mudd A.B."/>
        </authorList>
    </citation>
    <scope>NUCLEOTIDE SEQUENCE</scope>
    <source>
        <strain evidence="1">237g6f4</strain>
        <tissue evidence="1">Blood</tissue>
    </source>
</reference>
<evidence type="ECO:0000313" key="1">
    <source>
        <dbReference type="EMBL" id="KAG8568844.1"/>
    </source>
</evidence>
<evidence type="ECO:0000313" key="2">
    <source>
        <dbReference type="Proteomes" id="UP000824782"/>
    </source>
</evidence>
<dbReference type="EMBL" id="WNYA01000006">
    <property type="protein sequence ID" value="KAG8568844.1"/>
    <property type="molecule type" value="Genomic_DNA"/>
</dbReference>
<proteinExistence type="predicted"/>
<gene>
    <name evidence="1" type="ORF">GDO81_014173</name>
</gene>
<keyword evidence="2" id="KW-1185">Reference proteome</keyword>
<name>A0AAV7B8M1_ENGPU</name>
<comment type="caution">
    <text evidence="1">The sequence shown here is derived from an EMBL/GenBank/DDBJ whole genome shotgun (WGS) entry which is preliminary data.</text>
</comment>
<dbReference type="Proteomes" id="UP000824782">
    <property type="component" value="Unassembled WGS sequence"/>
</dbReference>
<accession>A0AAV7B8M1</accession>
<organism evidence="1 2">
    <name type="scientific">Engystomops pustulosus</name>
    <name type="common">Tungara frog</name>
    <name type="synonym">Physalaemus pustulosus</name>
    <dbReference type="NCBI Taxonomy" id="76066"/>
    <lineage>
        <taxon>Eukaryota</taxon>
        <taxon>Metazoa</taxon>
        <taxon>Chordata</taxon>
        <taxon>Craniata</taxon>
        <taxon>Vertebrata</taxon>
        <taxon>Euteleostomi</taxon>
        <taxon>Amphibia</taxon>
        <taxon>Batrachia</taxon>
        <taxon>Anura</taxon>
        <taxon>Neobatrachia</taxon>
        <taxon>Hyloidea</taxon>
        <taxon>Leptodactylidae</taxon>
        <taxon>Leiuperinae</taxon>
        <taxon>Engystomops</taxon>
    </lineage>
</organism>
<sequence>MGSRAEMQQGGGCCCWWWGDGGRKEGGAAACYMSPCIQTLHFCIIYRSSAGCQASAPMLMVQGTAILCMPTLNATKMFSACHPYLLLITK</sequence>
<protein>
    <submittedName>
        <fullName evidence="1">Uncharacterized protein</fullName>
    </submittedName>
</protein>